<gene>
    <name evidence="8" type="ORF">GF1_17380</name>
</gene>
<dbReference type="AlphaFoldDB" id="A0A915U2K9"/>
<accession>A0A915U2K9</accession>
<name>A0A915U2K9_9BACT</name>
<evidence type="ECO:0000256" key="3">
    <source>
        <dbReference type="ARBA" id="ARBA00022475"/>
    </source>
</evidence>
<evidence type="ECO:0000256" key="1">
    <source>
        <dbReference type="ARBA" id="ARBA00004651"/>
    </source>
</evidence>
<evidence type="ECO:0000256" key="5">
    <source>
        <dbReference type="ARBA" id="ARBA00022989"/>
    </source>
</evidence>
<dbReference type="Proteomes" id="UP001063350">
    <property type="component" value="Chromosome"/>
</dbReference>
<evidence type="ECO:0000313" key="8">
    <source>
        <dbReference type="EMBL" id="BCO09362.1"/>
    </source>
</evidence>
<sequence length="220" mass="23732">MSAGIRYGTRSALPSIFGLQAGLAISVVLVGLGIGSLIASSLFFFTLLKIIGSLYLIYLGIQKWRASDSSMPFPGTTYTARPFRFTRALVINLSNPKAIAFLVALFPQFIDPSRPQALQFLILGSTMVVVDTLDMIVYACLASRCVQWFRQQSVSSSLSNVFLARPLSPPVSCWRPRPGTAVNKASGLLPCLLDNPLDLQAKLFGGEGFGQVAVNAHFLG</sequence>
<comment type="subcellular location">
    <subcellularLocation>
        <location evidence="1">Cell membrane</location>
        <topology evidence="1">Multi-pass membrane protein</topology>
    </subcellularLocation>
</comment>
<feature type="transmembrane region" description="Helical" evidence="7">
    <location>
        <begin position="116"/>
        <end position="141"/>
    </location>
</feature>
<feature type="transmembrane region" description="Helical" evidence="7">
    <location>
        <begin position="41"/>
        <end position="61"/>
    </location>
</feature>
<keyword evidence="9" id="KW-1185">Reference proteome</keyword>
<evidence type="ECO:0000256" key="2">
    <source>
        <dbReference type="ARBA" id="ARBA00007928"/>
    </source>
</evidence>
<evidence type="ECO:0008006" key="10">
    <source>
        <dbReference type="Google" id="ProtNLM"/>
    </source>
</evidence>
<dbReference type="PANTHER" id="PTHR30086:SF14">
    <property type="entry name" value="HOMOSERINE_HOMOSERINE LACTONE EFFLUX PROTEIN"/>
    <property type="match status" value="1"/>
</dbReference>
<evidence type="ECO:0000256" key="6">
    <source>
        <dbReference type="ARBA" id="ARBA00023136"/>
    </source>
</evidence>
<organism evidence="8 9">
    <name type="scientific">Desulfolithobacter dissulfuricans</name>
    <dbReference type="NCBI Taxonomy" id="2795293"/>
    <lineage>
        <taxon>Bacteria</taxon>
        <taxon>Pseudomonadati</taxon>
        <taxon>Thermodesulfobacteriota</taxon>
        <taxon>Desulfobulbia</taxon>
        <taxon>Desulfobulbales</taxon>
        <taxon>Desulfobulbaceae</taxon>
        <taxon>Desulfolithobacter</taxon>
    </lineage>
</organism>
<reference evidence="8" key="1">
    <citation type="submission" date="2020-12" db="EMBL/GenBank/DDBJ databases">
        <title>Desulfobium dissulfuricans gen. nov., sp. nov., a novel mesophilic, sulfate-reducing bacterium isolated from a deep-sea hydrothermal vent.</title>
        <authorList>
            <person name="Hashimoto Y."/>
            <person name="Tame A."/>
            <person name="Sawayama S."/>
            <person name="Miyazaki J."/>
            <person name="Takai K."/>
            <person name="Nakagawa S."/>
        </authorList>
    </citation>
    <scope>NUCLEOTIDE SEQUENCE</scope>
    <source>
        <strain evidence="8">GF1</strain>
    </source>
</reference>
<evidence type="ECO:0000256" key="4">
    <source>
        <dbReference type="ARBA" id="ARBA00022692"/>
    </source>
</evidence>
<evidence type="ECO:0000313" key="9">
    <source>
        <dbReference type="Proteomes" id="UP001063350"/>
    </source>
</evidence>
<keyword evidence="5 7" id="KW-1133">Transmembrane helix</keyword>
<comment type="similarity">
    <text evidence="2">Belongs to the Rht family.</text>
</comment>
<dbReference type="Pfam" id="PF01810">
    <property type="entry name" value="LysE"/>
    <property type="match status" value="1"/>
</dbReference>
<dbReference type="RefSeq" id="WP_267926116.1">
    <property type="nucleotide sequence ID" value="NZ_AP024233.1"/>
</dbReference>
<proteinExistence type="inferred from homology"/>
<dbReference type="KEGG" id="ddu:GF1_17380"/>
<evidence type="ECO:0000256" key="7">
    <source>
        <dbReference type="SAM" id="Phobius"/>
    </source>
</evidence>
<dbReference type="GO" id="GO:0005886">
    <property type="term" value="C:plasma membrane"/>
    <property type="evidence" value="ECO:0007669"/>
    <property type="project" value="UniProtKB-SubCell"/>
</dbReference>
<dbReference type="PANTHER" id="PTHR30086">
    <property type="entry name" value="ARGININE EXPORTER PROTEIN ARGO"/>
    <property type="match status" value="1"/>
</dbReference>
<keyword evidence="6 7" id="KW-0472">Membrane</keyword>
<protein>
    <recommendedName>
        <fullName evidence="10">Homoserine/homoserine lactone efflux protein</fullName>
    </recommendedName>
</protein>
<feature type="transmembrane region" description="Helical" evidence="7">
    <location>
        <begin position="12"/>
        <end position="35"/>
    </location>
</feature>
<dbReference type="InterPro" id="IPR001123">
    <property type="entry name" value="LeuE-type"/>
</dbReference>
<feature type="transmembrane region" description="Helical" evidence="7">
    <location>
        <begin position="89"/>
        <end position="110"/>
    </location>
</feature>
<dbReference type="GO" id="GO:0042970">
    <property type="term" value="F:homoserine transmembrane transporter activity"/>
    <property type="evidence" value="ECO:0007669"/>
    <property type="project" value="TreeGrafter"/>
</dbReference>
<keyword evidence="4 7" id="KW-0812">Transmembrane</keyword>
<dbReference type="EMBL" id="AP024233">
    <property type="protein sequence ID" value="BCO09362.1"/>
    <property type="molecule type" value="Genomic_DNA"/>
</dbReference>
<keyword evidence="3" id="KW-1003">Cell membrane</keyword>